<dbReference type="GO" id="GO:0032259">
    <property type="term" value="P:methylation"/>
    <property type="evidence" value="ECO:0007669"/>
    <property type="project" value="UniProtKB-KW"/>
</dbReference>
<evidence type="ECO:0000313" key="8">
    <source>
        <dbReference type="Proteomes" id="UP000266841"/>
    </source>
</evidence>
<evidence type="ECO:0000313" key="7">
    <source>
        <dbReference type="EMBL" id="EJK43980.1"/>
    </source>
</evidence>
<dbReference type="GO" id="GO:0005634">
    <property type="term" value="C:nucleus"/>
    <property type="evidence" value="ECO:0007669"/>
    <property type="project" value="TreeGrafter"/>
</dbReference>
<feature type="compositionally biased region" description="Basic and acidic residues" evidence="6">
    <location>
        <begin position="27"/>
        <end position="36"/>
    </location>
</feature>
<evidence type="ECO:0000256" key="5">
    <source>
        <dbReference type="PROSITE-ProRule" id="PRU01016"/>
    </source>
</evidence>
<comment type="caution">
    <text evidence="7">The sequence shown here is derived from an EMBL/GenBank/DDBJ whole genome shotgun (WGS) entry which is preliminary data.</text>
</comment>
<dbReference type="InterPro" id="IPR001525">
    <property type="entry name" value="C5_MeTfrase"/>
</dbReference>
<feature type="compositionally biased region" description="Acidic residues" evidence="6">
    <location>
        <begin position="111"/>
        <end position="122"/>
    </location>
</feature>
<reference evidence="7 8" key="1">
    <citation type="journal article" date="2012" name="Genome Biol.">
        <title>Genome and low-iron response of an oceanic diatom adapted to chronic iron limitation.</title>
        <authorList>
            <person name="Lommer M."/>
            <person name="Specht M."/>
            <person name="Roy A.S."/>
            <person name="Kraemer L."/>
            <person name="Andreson R."/>
            <person name="Gutowska M.A."/>
            <person name="Wolf J."/>
            <person name="Bergner S.V."/>
            <person name="Schilhabel M.B."/>
            <person name="Klostermeier U.C."/>
            <person name="Beiko R.G."/>
            <person name="Rosenstiel P."/>
            <person name="Hippler M."/>
            <person name="Laroche J."/>
        </authorList>
    </citation>
    <scope>NUCLEOTIDE SEQUENCE [LARGE SCALE GENOMIC DNA]</scope>
    <source>
        <strain evidence="7 8">CCMP1005</strain>
    </source>
</reference>
<dbReference type="InterPro" id="IPR029063">
    <property type="entry name" value="SAM-dependent_MTases_sf"/>
</dbReference>
<dbReference type="Gene3D" id="3.40.50.150">
    <property type="entry name" value="Vaccinia Virus protein VP39"/>
    <property type="match status" value="2"/>
</dbReference>
<evidence type="ECO:0000256" key="6">
    <source>
        <dbReference type="SAM" id="MobiDB-lite"/>
    </source>
</evidence>
<dbReference type="SUPFAM" id="SSF53335">
    <property type="entry name" value="S-adenosyl-L-methionine-dependent methyltransferases"/>
    <property type="match status" value="1"/>
</dbReference>
<dbReference type="GO" id="GO:0003886">
    <property type="term" value="F:DNA (cytosine-5-)-methyltransferase activity"/>
    <property type="evidence" value="ECO:0007669"/>
    <property type="project" value="UniProtKB-EC"/>
</dbReference>
<dbReference type="AlphaFoldDB" id="K0QYP6"/>
<dbReference type="Proteomes" id="UP000266841">
    <property type="component" value="Unassembled WGS sequence"/>
</dbReference>
<keyword evidence="3 5" id="KW-0808">Transferase</keyword>
<keyword evidence="2 5" id="KW-0489">Methyltransferase</keyword>
<proteinExistence type="inferred from homology"/>
<dbReference type="InterPro" id="IPR031303">
    <property type="entry name" value="C5_meth_CS"/>
</dbReference>
<dbReference type="PROSITE" id="PS00095">
    <property type="entry name" value="C5_MTASE_2"/>
    <property type="match status" value="1"/>
</dbReference>
<evidence type="ECO:0000256" key="1">
    <source>
        <dbReference type="ARBA" id="ARBA00011975"/>
    </source>
</evidence>
<comment type="caution">
    <text evidence="5">Lacks conserved residue(s) required for the propagation of feature annotation.</text>
</comment>
<feature type="compositionally biased region" description="Basic and acidic residues" evidence="6">
    <location>
        <begin position="56"/>
        <end position="66"/>
    </location>
</feature>
<sequence length="646" mass="72393">MIDAERQRIEDLKPSRGKSAVSPECPSAKRADDSRRNQPHRKRPRTTITALESSDGESRSSNKSEDATEANLNTTGWSSTSASQESSEDSEDSDDEPITKPCGRRRRVIDSDSDSSGNEDPELPPNRTSLQVEEVIAIDSDSDGEVEQIVRSGDEDFELTSSEHRHEHHGALGDHPVFGSVFKPVQRQGFKYQVSLTDDGEACRSEKTPEKDCAPSFDPDEVDFRGRTFQKTRCYAYQDMLVGIEFFVSLEVARCVMLLPFDETIIGVEDEEVDYKADSSLQGSYVRLNRVEDIPLDHIGSESTRIQKTPELTYQPQEEEDWRTFAYYYDSSKMKRKGIRRRKIRSLELFAGAGGSLLGYEICGGFETCVAVENDPDACDTLRSNHPHIKVYQGCIKQFVQANRFKGSNTDRADLSLLLIDLVRLTGCQTAVFENVEGIWTRMSIQYMKNICKDLIELGYQMKVTTLQSQDYGDPQKRPRFFMFISKRDVPLPPLPNKTHGTSANLLPFVTSKDALSGLSSSLPNFAGKVTQCRPGQHGITRLAPYLPAPTVRASTGVTAHHYEETRPINVREAASLQSFPKDYKFCGSTQSQYKQVGNAVPIELATSVAGAIRHTLRYEYCDGSNLSEGEKRYPSDAEMLEEIEL</sequence>
<dbReference type="PANTHER" id="PTHR10629:SF52">
    <property type="entry name" value="DNA (CYTOSINE-5)-METHYLTRANSFERASE 1"/>
    <property type="match status" value="1"/>
</dbReference>
<dbReference type="PANTHER" id="PTHR10629">
    <property type="entry name" value="CYTOSINE-SPECIFIC METHYLTRANSFERASE"/>
    <property type="match status" value="1"/>
</dbReference>
<dbReference type="PROSITE" id="PS51679">
    <property type="entry name" value="SAM_MT_C5"/>
    <property type="match status" value="1"/>
</dbReference>
<gene>
    <name evidence="7" type="ORF">THAOC_37526</name>
</gene>
<dbReference type="OrthoDB" id="48846at2759"/>
<dbReference type="GO" id="GO:0044027">
    <property type="term" value="P:negative regulation of gene expression via chromosomal CpG island methylation"/>
    <property type="evidence" value="ECO:0007669"/>
    <property type="project" value="TreeGrafter"/>
</dbReference>
<feature type="region of interest" description="Disordered" evidence="6">
    <location>
        <begin position="1"/>
        <end position="132"/>
    </location>
</feature>
<protein>
    <recommendedName>
        <fullName evidence="1">DNA (cytosine-5-)-methyltransferase</fullName>
        <ecNumber evidence="1">2.1.1.37</ecNumber>
    </recommendedName>
</protein>
<dbReference type="InterPro" id="IPR050390">
    <property type="entry name" value="C5-Methyltransferase"/>
</dbReference>
<comment type="similarity">
    <text evidence="5">Belongs to the class I-like SAM-binding methyltransferase superfamily. C5-methyltransferase family.</text>
</comment>
<dbReference type="PRINTS" id="PR00105">
    <property type="entry name" value="C5METTRFRASE"/>
</dbReference>
<dbReference type="EMBL" id="AGNL01050351">
    <property type="protein sequence ID" value="EJK43980.1"/>
    <property type="molecule type" value="Genomic_DNA"/>
</dbReference>
<dbReference type="EC" id="2.1.1.37" evidence="1"/>
<keyword evidence="4 5" id="KW-0949">S-adenosyl-L-methionine</keyword>
<keyword evidence="8" id="KW-1185">Reference proteome</keyword>
<accession>K0QYP6</accession>
<dbReference type="Pfam" id="PF00145">
    <property type="entry name" value="DNA_methylase"/>
    <property type="match status" value="3"/>
</dbReference>
<dbReference type="Gene3D" id="3.90.120.10">
    <property type="entry name" value="DNA Methylase, subunit A, domain 2"/>
    <property type="match status" value="1"/>
</dbReference>
<evidence type="ECO:0000256" key="3">
    <source>
        <dbReference type="ARBA" id="ARBA00022679"/>
    </source>
</evidence>
<feature type="compositionally biased region" description="Acidic residues" evidence="6">
    <location>
        <begin position="86"/>
        <end position="96"/>
    </location>
</feature>
<evidence type="ECO:0000256" key="4">
    <source>
        <dbReference type="ARBA" id="ARBA00022691"/>
    </source>
</evidence>
<evidence type="ECO:0000256" key="2">
    <source>
        <dbReference type="ARBA" id="ARBA00022603"/>
    </source>
</evidence>
<organism evidence="7 8">
    <name type="scientific">Thalassiosira oceanica</name>
    <name type="common">Marine diatom</name>
    <dbReference type="NCBI Taxonomy" id="159749"/>
    <lineage>
        <taxon>Eukaryota</taxon>
        <taxon>Sar</taxon>
        <taxon>Stramenopiles</taxon>
        <taxon>Ochrophyta</taxon>
        <taxon>Bacillariophyta</taxon>
        <taxon>Coscinodiscophyceae</taxon>
        <taxon>Thalassiosirophycidae</taxon>
        <taxon>Thalassiosirales</taxon>
        <taxon>Thalassiosiraceae</taxon>
        <taxon>Thalassiosira</taxon>
    </lineage>
</organism>
<dbReference type="GO" id="GO:0003677">
    <property type="term" value="F:DNA binding"/>
    <property type="evidence" value="ECO:0007669"/>
    <property type="project" value="TreeGrafter"/>
</dbReference>
<feature type="compositionally biased region" description="Basic and acidic residues" evidence="6">
    <location>
        <begin position="1"/>
        <end position="14"/>
    </location>
</feature>
<name>K0QYP6_THAOC</name>